<feature type="transmembrane region" description="Helical" evidence="1">
    <location>
        <begin position="6"/>
        <end position="23"/>
    </location>
</feature>
<accession>A0A8S5MYS5</accession>
<keyword evidence="1" id="KW-1133">Transmembrane helix</keyword>
<evidence type="ECO:0000256" key="1">
    <source>
        <dbReference type="SAM" id="Phobius"/>
    </source>
</evidence>
<feature type="transmembrane region" description="Helical" evidence="1">
    <location>
        <begin position="28"/>
        <end position="45"/>
    </location>
</feature>
<sequence length="79" mass="9037">MLYGIAAIVGIVLLAIMFGLMYFYERVLIPSVCFIAAVLFIFFSIASEAYFMLIIPVFCVIYGVIYIKSNPIRKKDKRK</sequence>
<dbReference type="EMBL" id="BK015012">
    <property type="protein sequence ID" value="DAD87027.1"/>
    <property type="molecule type" value="Genomic_DNA"/>
</dbReference>
<evidence type="ECO:0000313" key="2">
    <source>
        <dbReference type="EMBL" id="DAD87027.1"/>
    </source>
</evidence>
<proteinExistence type="predicted"/>
<name>A0A8S5MYS5_9CAUD</name>
<keyword evidence="1" id="KW-0472">Membrane</keyword>
<protein>
    <submittedName>
        <fullName evidence="2">Uncharacterized protein</fullName>
    </submittedName>
</protein>
<keyword evidence="1" id="KW-0812">Transmembrane</keyword>
<reference evidence="2" key="1">
    <citation type="journal article" date="2021" name="Proc. Natl. Acad. Sci. U.S.A.">
        <title>A Catalog of Tens of Thousands of Viruses from Human Metagenomes Reveals Hidden Associations with Chronic Diseases.</title>
        <authorList>
            <person name="Tisza M.J."/>
            <person name="Buck C.B."/>
        </authorList>
    </citation>
    <scope>NUCLEOTIDE SEQUENCE</scope>
    <source>
        <strain evidence="2">CtRRy11</strain>
    </source>
</reference>
<organism evidence="2">
    <name type="scientific">Myoviridae sp. ctRRy11</name>
    <dbReference type="NCBI Taxonomy" id="2826651"/>
    <lineage>
        <taxon>Viruses</taxon>
        <taxon>Duplodnaviria</taxon>
        <taxon>Heunggongvirae</taxon>
        <taxon>Uroviricota</taxon>
        <taxon>Caudoviricetes</taxon>
    </lineage>
</organism>